<dbReference type="GeneID" id="98062123"/>
<dbReference type="RefSeq" id="WP_102365132.1">
    <property type="nucleotide sequence ID" value="NZ_CP020991.1"/>
</dbReference>
<feature type="domain" description="VTC" evidence="1">
    <location>
        <begin position="7"/>
        <end position="228"/>
    </location>
</feature>
<dbReference type="InterPro" id="IPR018966">
    <property type="entry name" value="VTC_domain"/>
</dbReference>
<reference evidence="2 3" key="1">
    <citation type="submission" date="2017-04" db="EMBL/GenBank/DDBJ databases">
        <title>Monoglobus pectinilyticus 14 draft genome.</title>
        <authorList>
            <person name="Kim C."/>
            <person name="Rosendale D.I."/>
            <person name="Kelly W.J."/>
            <person name="Tannock G.W."/>
            <person name="Patchett M.L."/>
            <person name="Jordens J.Z."/>
        </authorList>
    </citation>
    <scope>NUCLEOTIDE SEQUENCE [LARGE SCALE GENOMIC DNA]</scope>
    <source>
        <strain evidence="2 3">14</strain>
    </source>
</reference>
<dbReference type="Proteomes" id="UP000235589">
    <property type="component" value="Chromosome"/>
</dbReference>
<dbReference type="SUPFAM" id="SSF55154">
    <property type="entry name" value="CYTH-like phosphatases"/>
    <property type="match status" value="1"/>
</dbReference>
<evidence type="ECO:0000313" key="2">
    <source>
        <dbReference type="EMBL" id="AUO18880.1"/>
    </source>
</evidence>
<dbReference type="AlphaFoldDB" id="A0A2K9P0W5"/>
<dbReference type="Pfam" id="PF09359">
    <property type="entry name" value="VTC"/>
    <property type="match status" value="1"/>
</dbReference>
<keyword evidence="3" id="KW-1185">Reference proteome</keyword>
<dbReference type="GO" id="GO:0006799">
    <property type="term" value="P:polyphosphate biosynthetic process"/>
    <property type="evidence" value="ECO:0007669"/>
    <property type="project" value="UniProtKB-ARBA"/>
</dbReference>
<evidence type="ECO:0000259" key="1">
    <source>
        <dbReference type="Pfam" id="PF09359"/>
    </source>
</evidence>
<dbReference type="KEGG" id="mpec:B9O19_00697"/>
<dbReference type="InterPro" id="IPR042267">
    <property type="entry name" value="VTC_sf"/>
</dbReference>
<sequence>MAIEVFNRFEKKFFMNSKTYFRVSEELKKYMELDPYSEVGKGYTISNIYYDTSDDLLVRRSLSKPVYKEKLRLRGYGVPEENGKVYLEIKKKFNGLVNKRRTTLYLNEAYDFIKTGKVPDYKEYMNLQVLKEIEYFLKCYKLVPAAYVAYDRVAYFEKDNPDLRISLDTNLRTRRYDLELELGDYGEPLLDSADLWLMEVKTSKTMPVWLTDILSNYNIIPCSFSKYGYDFKKSVGAYTPMLKRITAKAGSYVEAKEKYSAVRESGNIITADFEQNFSKGYKTANA</sequence>
<organism evidence="2 3">
    <name type="scientific">Monoglobus pectinilyticus</name>
    <dbReference type="NCBI Taxonomy" id="1981510"/>
    <lineage>
        <taxon>Bacteria</taxon>
        <taxon>Bacillati</taxon>
        <taxon>Bacillota</taxon>
        <taxon>Clostridia</taxon>
        <taxon>Monoglobales</taxon>
        <taxon>Monoglobaceae</taxon>
        <taxon>Monoglobus</taxon>
    </lineage>
</organism>
<dbReference type="Gene3D" id="3.20.100.30">
    <property type="entry name" value="VTC, catalytic tunnel domain"/>
    <property type="match status" value="1"/>
</dbReference>
<proteinExistence type="predicted"/>
<gene>
    <name evidence="2" type="ORF">B9O19_00697</name>
</gene>
<dbReference type="InterPro" id="IPR033469">
    <property type="entry name" value="CYTH-like_dom_sf"/>
</dbReference>
<dbReference type="OrthoDB" id="185578at2"/>
<protein>
    <submittedName>
        <fullName evidence="2">VTC domain-containing protein</fullName>
    </submittedName>
</protein>
<evidence type="ECO:0000313" key="3">
    <source>
        <dbReference type="Proteomes" id="UP000235589"/>
    </source>
</evidence>
<accession>A0A2K9P0W5</accession>
<dbReference type="CDD" id="cd07750">
    <property type="entry name" value="PolyPPase_VTC_like"/>
    <property type="match status" value="1"/>
</dbReference>
<name>A0A2K9P0W5_9FIRM</name>
<dbReference type="EMBL" id="CP020991">
    <property type="protein sequence ID" value="AUO18880.1"/>
    <property type="molecule type" value="Genomic_DNA"/>
</dbReference>